<dbReference type="Proteomes" id="UP000695023">
    <property type="component" value="Unplaced"/>
</dbReference>
<evidence type="ECO:0000256" key="3">
    <source>
        <dbReference type="ARBA" id="ARBA00022692"/>
    </source>
</evidence>
<keyword evidence="5 9" id="KW-0297">G-protein coupled receptor</keyword>
<dbReference type="Pfam" id="PF00001">
    <property type="entry name" value="7tm_1"/>
    <property type="match status" value="2"/>
</dbReference>
<gene>
    <name evidence="13" type="primary">LOC106456001</name>
</gene>
<dbReference type="PRINTS" id="PR01012">
    <property type="entry name" value="NRPEPTIDEYR"/>
</dbReference>
<evidence type="ECO:0000256" key="6">
    <source>
        <dbReference type="ARBA" id="ARBA00023136"/>
    </source>
</evidence>
<accession>A0A9Y6J594</accession>
<name>A0A9Y6J594_9CICH</name>
<dbReference type="InterPro" id="IPR000611">
    <property type="entry name" value="NPY_rcpt"/>
</dbReference>
<dbReference type="InterPro" id="IPR017452">
    <property type="entry name" value="GPCR_Rhodpsn_7TM"/>
</dbReference>
<dbReference type="PANTHER" id="PTHR24235:SF20">
    <property type="entry name" value="NEUROPEPTIDE Y RECEPTOR TYPE 2"/>
    <property type="match status" value="1"/>
</dbReference>
<evidence type="ECO:0000256" key="8">
    <source>
        <dbReference type="ARBA" id="ARBA00023224"/>
    </source>
</evidence>
<evidence type="ECO:0000256" key="9">
    <source>
        <dbReference type="RuleBase" id="RU000688"/>
    </source>
</evidence>
<dbReference type="PANTHER" id="PTHR24235">
    <property type="entry name" value="NEUROPEPTIDE Y RECEPTOR"/>
    <property type="match status" value="1"/>
</dbReference>
<proteinExistence type="inferred from homology"/>
<evidence type="ECO:0000256" key="2">
    <source>
        <dbReference type="ARBA" id="ARBA00010663"/>
    </source>
</evidence>
<dbReference type="RefSeq" id="XP_013763478.1">
    <property type="nucleotide sequence ID" value="XM_013908024.1"/>
</dbReference>
<reference evidence="13" key="1">
    <citation type="submission" date="2025-08" db="UniProtKB">
        <authorList>
            <consortium name="RefSeq"/>
        </authorList>
    </citation>
    <scope>IDENTIFICATION</scope>
</reference>
<feature type="transmembrane region" description="Helical" evidence="10">
    <location>
        <begin position="45"/>
        <end position="67"/>
    </location>
</feature>
<organism evidence="12 13">
    <name type="scientific">Pundamilia nyererei</name>
    <dbReference type="NCBI Taxonomy" id="303518"/>
    <lineage>
        <taxon>Eukaryota</taxon>
        <taxon>Metazoa</taxon>
        <taxon>Chordata</taxon>
        <taxon>Craniata</taxon>
        <taxon>Vertebrata</taxon>
        <taxon>Euteleostomi</taxon>
        <taxon>Actinopterygii</taxon>
        <taxon>Neopterygii</taxon>
        <taxon>Teleostei</taxon>
        <taxon>Neoteleostei</taxon>
        <taxon>Acanthomorphata</taxon>
        <taxon>Ovalentaria</taxon>
        <taxon>Cichlomorphae</taxon>
        <taxon>Cichliformes</taxon>
        <taxon>Cichlidae</taxon>
        <taxon>African cichlids</taxon>
        <taxon>Pseudocrenilabrinae</taxon>
        <taxon>Haplochromini</taxon>
        <taxon>Pundamilia</taxon>
    </lineage>
</organism>
<evidence type="ECO:0000256" key="7">
    <source>
        <dbReference type="ARBA" id="ARBA00023170"/>
    </source>
</evidence>
<keyword evidence="7 9" id="KW-0675">Receptor</keyword>
<dbReference type="SUPFAM" id="SSF81321">
    <property type="entry name" value="Family A G protein-coupled receptor-like"/>
    <property type="match status" value="1"/>
</dbReference>
<keyword evidence="8 9" id="KW-0807">Transducer</keyword>
<dbReference type="GO" id="GO:0016020">
    <property type="term" value="C:membrane"/>
    <property type="evidence" value="ECO:0007669"/>
    <property type="project" value="UniProtKB-SubCell"/>
</dbReference>
<evidence type="ECO:0000256" key="1">
    <source>
        <dbReference type="ARBA" id="ARBA00004141"/>
    </source>
</evidence>
<evidence type="ECO:0000313" key="12">
    <source>
        <dbReference type="Proteomes" id="UP000695023"/>
    </source>
</evidence>
<comment type="subcellular location">
    <subcellularLocation>
        <location evidence="1">Membrane</location>
        <topology evidence="1">Multi-pass membrane protein</topology>
    </subcellularLocation>
</comment>
<feature type="transmembrane region" description="Helical" evidence="10">
    <location>
        <begin position="249"/>
        <end position="269"/>
    </location>
</feature>
<keyword evidence="12" id="KW-1185">Reference proteome</keyword>
<evidence type="ECO:0000256" key="5">
    <source>
        <dbReference type="ARBA" id="ARBA00023040"/>
    </source>
</evidence>
<evidence type="ECO:0000259" key="11">
    <source>
        <dbReference type="PROSITE" id="PS50262"/>
    </source>
</evidence>
<keyword evidence="3 9" id="KW-0812">Transmembrane</keyword>
<feature type="transmembrane region" description="Helical" evidence="10">
    <location>
        <begin position="12"/>
        <end position="33"/>
    </location>
</feature>
<protein>
    <submittedName>
        <fullName evidence="13">Neuropeptide Y receptor type 2-like</fullName>
    </submittedName>
</protein>
<dbReference type="AlphaFoldDB" id="A0A9Y6J594"/>
<dbReference type="GO" id="GO:0004983">
    <property type="term" value="F:neuropeptide Y receptor activity"/>
    <property type="evidence" value="ECO:0007669"/>
    <property type="project" value="InterPro"/>
</dbReference>
<dbReference type="InterPro" id="IPR000276">
    <property type="entry name" value="GPCR_Rhodpsn"/>
</dbReference>
<dbReference type="Gene3D" id="1.20.1070.10">
    <property type="entry name" value="Rhodopsin 7-helix transmembrane proteins"/>
    <property type="match status" value="1"/>
</dbReference>
<dbReference type="PROSITE" id="PS50262">
    <property type="entry name" value="G_PROTEIN_RECEP_F1_2"/>
    <property type="match status" value="1"/>
</dbReference>
<dbReference type="PROSITE" id="PS00237">
    <property type="entry name" value="G_PROTEIN_RECEP_F1_1"/>
    <property type="match status" value="1"/>
</dbReference>
<keyword evidence="4 10" id="KW-1133">Transmembrane helix</keyword>
<evidence type="ECO:0000256" key="4">
    <source>
        <dbReference type="ARBA" id="ARBA00022989"/>
    </source>
</evidence>
<evidence type="ECO:0000256" key="10">
    <source>
        <dbReference type="SAM" id="Phobius"/>
    </source>
</evidence>
<dbReference type="PRINTS" id="PR00237">
    <property type="entry name" value="GPCRRHODOPSN"/>
</dbReference>
<feature type="transmembrane region" description="Helical" evidence="10">
    <location>
        <begin position="211"/>
        <end position="229"/>
    </location>
</feature>
<evidence type="ECO:0000313" key="13">
    <source>
        <dbReference type="RefSeq" id="XP_013763478.1"/>
    </source>
</evidence>
<feature type="domain" description="G-protein coupled receptors family 1 profile" evidence="11">
    <location>
        <begin position="1"/>
        <end position="267"/>
    </location>
</feature>
<dbReference type="GeneID" id="106456001"/>
<keyword evidence="6 10" id="KW-0472">Membrane</keyword>
<sequence length="333" mass="37364">MRTFTAKHVSSCLSPADLLVNTLCLPFTLVYTLQGEWKFGSTLCFLLPYAQGLTVHVSTVTLNVIALDRHRWVTLKEHVICVHDLPDYFLILEIQFSSAASHVQMNSNSTVLDCSCEGGLCSLAEFILCELEGHVNETLNNENWFMERIQLDYRALMAIIRNQYFLPLSIISFAYARIWSKLRGHVSPAESGVNSSVASERHRRRRKTTKMLVTMVVVFAVSWLPFHAFQLATDIDSAVLDMRDFRLLYTVFHVIAMCSTFANPLLYGWMNRNYRAAFLAVFKCRSGGERERGGRLDSIHPAGGGAGGGGRRAKKIVLETQDVVSTCLNATDV</sequence>
<comment type="similarity">
    <text evidence="2 9">Belongs to the G-protein coupled receptor 1 family.</text>
</comment>